<keyword evidence="5 6" id="KW-0472">Membrane</keyword>
<dbReference type="GO" id="GO:0016020">
    <property type="term" value="C:membrane"/>
    <property type="evidence" value="ECO:0007669"/>
    <property type="project" value="UniProtKB-SubCell"/>
</dbReference>
<accession>A0A852YHR8</accession>
<evidence type="ECO:0000256" key="3">
    <source>
        <dbReference type="ARBA" id="ARBA00022692"/>
    </source>
</evidence>
<keyword evidence="3 6" id="KW-0812">Transmembrane</keyword>
<dbReference type="EMBL" id="JACBZY010000001">
    <property type="protein sequence ID" value="NYH00682.1"/>
    <property type="molecule type" value="Genomic_DNA"/>
</dbReference>
<feature type="transmembrane region" description="Helical" evidence="6">
    <location>
        <begin position="31"/>
        <end position="52"/>
    </location>
</feature>
<evidence type="ECO:0000313" key="8">
    <source>
        <dbReference type="Proteomes" id="UP000553888"/>
    </source>
</evidence>
<gene>
    <name evidence="7" type="ORF">BJ979_003307</name>
</gene>
<evidence type="ECO:0000256" key="2">
    <source>
        <dbReference type="ARBA" id="ARBA00022481"/>
    </source>
</evidence>
<dbReference type="RefSeq" id="WP_281360930.1">
    <property type="nucleotide sequence ID" value="NZ_JACBZY010000001.1"/>
</dbReference>
<protein>
    <submittedName>
        <fullName evidence="7">Prepilin-type N-terminal cleavage/methylation domain-containing protein</fullName>
    </submittedName>
</protein>
<sequence>MGAVHRARLGLRDRTVGATTRDDAGFTLIELLIVVVIIGVLAAIAIPVYIGAQNSAKDGGVKTDLTAAKSAAIAYSITTQGQFPSTLDTSTLRTFGYSGVSVEYPSGKAPQWAGSTKPASNAANFCIWATSPTGTTFSVTEKGGVASGACS</sequence>
<keyword evidence="4 6" id="KW-1133">Transmembrane helix</keyword>
<proteinExistence type="predicted"/>
<dbReference type="PROSITE" id="PS00409">
    <property type="entry name" value="PROKAR_NTER_METHYL"/>
    <property type="match status" value="1"/>
</dbReference>
<comment type="caution">
    <text evidence="7">The sequence shown here is derived from an EMBL/GenBank/DDBJ whole genome shotgun (WGS) entry which is preliminary data.</text>
</comment>
<dbReference type="NCBIfam" id="TIGR02532">
    <property type="entry name" value="IV_pilin_GFxxxE"/>
    <property type="match status" value="1"/>
</dbReference>
<dbReference type="Proteomes" id="UP000553888">
    <property type="component" value="Unassembled WGS sequence"/>
</dbReference>
<dbReference type="InterPro" id="IPR045584">
    <property type="entry name" value="Pilin-like"/>
</dbReference>
<dbReference type="Gene3D" id="3.30.700.10">
    <property type="entry name" value="Glycoprotein, Type 4 Pilin"/>
    <property type="match status" value="1"/>
</dbReference>
<organism evidence="7 8">
    <name type="scientific">Schumannella luteola</name>
    <dbReference type="NCBI Taxonomy" id="472059"/>
    <lineage>
        <taxon>Bacteria</taxon>
        <taxon>Bacillati</taxon>
        <taxon>Actinomycetota</taxon>
        <taxon>Actinomycetes</taxon>
        <taxon>Micrococcales</taxon>
        <taxon>Microbacteriaceae</taxon>
        <taxon>Schumannella</taxon>
    </lineage>
</organism>
<evidence type="ECO:0000256" key="1">
    <source>
        <dbReference type="ARBA" id="ARBA00004167"/>
    </source>
</evidence>
<dbReference type="GO" id="GO:0015627">
    <property type="term" value="C:type II protein secretion system complex"/>
    <property type="evidence" value="ECO:0007669"/>
    <property type="project" value="InterPro"/>
</dbReference>
<name>A0A852YHR8_9MICO</name>
<keyword evidence="8" id="KW-1185">Reference proteome</keyword>
<evidence type="ECO:0000256" key="4">
    <source>
        <dbReference type="ARBA" id="ARBA00022989"/>
    </source>
</evidence>
<dbReference type="InterPro" id="IPR012902">
    <property type="entry name" value="N_methyl_site"/>
</dbReference>
<dbReference type="SUPFAM" id="SSF54523">
    <property type="entry name" value="Pili subunits"/>
    <property type="match status" value="1"/>
</dbReference>
<comment type="subcellular location">
    <subcellularLocation>
        <location evidence="1">Membrane</location>
        <topology evidence="1">Single-pass membrane protein</topology>
    </subcellularLocation>
</comment>
<evidence type="ECO:0000256" key="5">
    <source>
        <dbReference type="ARBA" id="ARBA00023136"/>
    </source>
</evidence>
<reference evidence="7 8" key="1">
    <citation type="submission" date="2020-07" db="EMBL/GenBank/DDBJ databases">
        <title>Sequencing the genomes of 1000 actinobacteria strains.</title>
        <authorList>
            <person name="Klenk H.-P."/>
        </authorList>
    </citation>
    <scope>NUCLEOTIDE SEQUENCE [LARGE SCALE GENOMIC DNA]</scope>
    <source>
        <strain evidence="7 8">DSM 23141</strain>
    </source>
</reference>
<dbReference type="PANTHER" id="PTHR30093">
    <property type="entry name" value="GENERAL SECRETION PATHWAY PROTEIN G"/>
    <property type="match status" value="1"/>
</dbReference>
<keyword evidence="2" id="KW-0488">Methylation</keyword>
<evidence type="ECO:0000313" key="7">
    <source>
        <dbReference type="EMBL" id="NYH00682.1"/>
    </source>
</evidence>
<dbReference type="PANTHER" id="PTHR30093:SF44">
    <property type="entry name" value="TYPE II SECRETION SYSTEM CORE PROTEIN G"/>
    <property type="match status" value="1"/>
</dbReference>
<dbReference type="AlphaFoldDB" id="A0A852YHR8"/>
<dbReference type="GO" id="GO:0015628">
    <property type="term" value="P:protein secretion by the type II secretion system"/>
    <property type="evidence" value="ECO:0007669"/>
    <property type="project" value="InterPro"/>
</dbReference>
<dbReference type="PRINTS" id="PR00813">
    <property type="entry name" value="BCTERIALGSPG"/>
</dbReference>
<dbReference type="InterPro" id="IPR000983">
    <property type="entry name" value="Bac_GSPG_pilin"/>
</dbReference>
<dbReference type="Pfam" id="PF07963">
    <property type="entry name" value="N_methyl"/>
    <property type="match status" value="1"/>
</dbReference>
<evidence type="ECO:0000256" key="6">
    <source>
        <dbReference type="SAM" id="Phobius"/>
    </source>
</evidence>